<gene>
    <name evidence="3" type="ORF">C0029_06730</name>
</gene>
<organism evidence="3 4">
    <name type="scientific">Halioglobus japonicus</name>
    <dbReference type="NCBI Taxonomy" id="930805"/>
    <lineage>
        <taxon>Bacteria</taxon>
        <taxon>Pseudomonadati</taxon>
        <taxon>Pseudomonadota</taxon>
        <taxon>Gammaproteobacteria</taxon>
        <taxon>Cellvibrionales</taxon>
        <taxon>Halieaceae</taxon>
        <taxon>Halioglobus</taxon>
    </lineage>
</organism>
<dbReference type="EMBL" id="PKUR01000002">
    <property type="protein sequence ID" value="PLW86136.1"/>
    <property type="molecule type" value="Genomic_DNA"/>
</dbReference>
<proteinExistence type="predicted"/>
<accession>A0AAP8ME52</accession>
<evidence type="ECO:0000256" key="1">
    <source>
        <dbReference type="SAM" id="Coils"/>
    </source>
</evidence>
<comment type="caution">
    <text evidence="3">The sequence shown here is derived from an EMBL/GenBank/DDBJ whole genome shotgun (WGS) entry which is preliminary data.</text>
</comment>
<keyword evidence="1" id="KW-0175">Coiled coil</keyword>
<feature type="coiled-coil region" evidence="1">
    <location>
        <begin position="249"/>
        <end position="276"/>
    </location>
</feature>
<keyword evidence="4" id="KW-1185">Reference proteome</keyword>
<dbReference type="AlphaFoldDB" id="A0AAP8ME52"/>
<evidence type="ECO:0000256" key="2">
    <source>
        <dbReference type="SAM" id="MobiDB-lite"/>
    </source>
</evidence>
<name>A0AAP8ME52_9GAMM</name>
<dbReference type="Proteomes" id="UP000235162">
    <property type="component" value="Unassembled WGS sequence"/>
</dbReference>
<reference evidence="3 4" key="1">
    <citation type="submission" date="2018-01" db="EMBL/GenBank/DDBJ databases">
        <title>The draft genome sequence of Halioglobus japonicus S1-36.</title>
        <authorList>
            <person name="Du Z.-J."/>
            <person name="Shi M.-J."/>
        </authorList>
    </citation>
    <scope>NUCLEOTIDE SEQUENCE [LARGE SCALE GENOMIC DNA]</scope>
    <source>
        <strain evidence="3 4">S1-36</strain>
    </source>
</reference>
<dbReference type="RefSeq" id="WP_102106203.1">
    <property type="nucleotide sequence ID" value="NZ_BMYL01000002.1"/>
</dbReference>
<sequence>MDEKYRKTDTETLVAAVSSAVSELAANDLMTGKDWLRTIKKQDLQVIKTSIEVVRTFSLQTDEILSSLERDLDPLLTENVENSVRPGKEGSLKDMQRRQPHLHMIRNLNPRNQTHAFAIVVATCHRYRNFGCSSSDYGRQPTNPESQMRKSVTTVTGGRSITHEEVPEVVAILSLYPSFEALFEDIETLSGAGLKMKEKTSSQIFFTRLAAFADGLAPGPAVDLDRARSIQPVRNVPSTVEQCPDKWAREAANEAIRNKNGQKKKKKRKNSQWQNRNLQAATTWNSSVRSPVERKLIYQHFHSIKVRLEAENDLCEELLREILIDIQYLMAIVLARDPLTLATSSIKQMGISLETYQIEKKIRYPKERFKPSGNSKSRYRKVHKTLRISIPPILADILALLVTRRAVSTDFCLSEYLDLTGESLKKAMKTRKRILLDAMGIPRIGMDQWAQQLPIYMNDCVDGVDDEMCSESTPWVTYCLIGGKQHLPPVGSHYEAPSGLELSSLYALYVESYFSGRL</sequence>
<protein>
    <submittedName>
        <fullName evidence="3">Uncharacterized protein</fullName>
    </submittedName>
</protein>
<evidence type="ECO:0000313" key="3">
    <source>
        <dbReference type="EMBL" id="PLW86136.1"/>
    </source>
</evidence>
<evidence type="ECO:0000313" key="4">
    <source>
        <dbReference type="Proteomes" id="UP000235162"/>
    </source>
</evidence>
<feature type="region of interest" description="Disordered" evidence="2">
    <location>
        <begin position="138"/>
        <end position="158"/>
    </location>
</feature>